<dbReference type="EMBL" id="MU866292">
    <property type="protein sequence ID" value="KAK4174240.1"/>
    <property type="molecule type" value="Genomic_DNA"/>
</dbReference>
<feature type="signal peptide" evidence="5">
    <location>
        <begin position="1"/>
        <end position="18"/>
    </location>
</feature>
<dbReference type="AlphaFoldDB" id="A0AAN6W2V7"/>
<dbReference type="InterPro" id="IPR000254">
    <property type="entry name" value="CBD"/>
</dbReference>
<dbReference type="Proteomes" id="UP001302321">
    <property type="component" value="Unassembled WGS sequence"/>
</dbReference>
<feature type="region of interest" description="Disordered" evidence="4">
    <location>
        <begin position="226"/>
        <end position="260"/>
    </location>
</feature>
<dbReference type="CDD" id="cd01833">
    <property type="entry name" value="XynB_like"/>
    <property type="match status" value="1"/>
</dbReference>
<dbReference type="GO" id="GO:0005576">
    <property type="term" value="C:extracellular region"/>
    <property type="evidence" value="ECO:0007669"/>
    <property type="project" value="UniProtKB-SubCell"/>
</dbReference>
<evidence type="ECO:0000313" key="8">
    <source>
        <dbReference type="Proteomes" id="UP001302321"/>
    </source>
</evidence>
<dbReference type="PROSITE" id="PS00562">
    <property type="entry name" value="CBM1_1"/>
    <property type="match status" value="1"/>
</dbReference>
<comment type="caution">
    <text evidence="7">The sequence shown here is derived from an EMBL/GenBank/DDBJ whole genome shotgun (WGS) entry which is preliminary data.</text>
</comment>
<evidence type="ECO:0000313" key="7">
    <source>
        <dbReference type="EMBL" id="KAK4174240.1"/>
    </source>
</evidence>
<dbReference type="GO" id="GO:0030248">
    <property type="term" value="F:cellulose binding"/>
    <property type="evidence" value="ECO:0007669"/>
    <property type="project" value="InterPro"/>
</dbReference>
<dbReference type="Gene3D" id="3.40.50.1110">
    <property type="entry name" value="SGNH hydrolase"/>
    <property type="match status" value="1"/>
</dbReference>
<keyword evidence="8" id="KW-1185">Reference proteome</keyword>
<evidence type="ECO:0000256" key="4">
    <source>
        <dbReference type="SAM" id="MobiDB-lite"/>
    </source>
</evidence>
<name>A0AAN6W2V7_9PEZI</name>
<keyword evidence="3 5" id="KW-0732">Signal</keyword>
<dbReference type="Pfam" id="PF00734">
    <property type="entry name" value="CBM_1"/>
    <property type="match status" value="1"/>
</dbReference>
<feature type="chain" id="PRO_5042894946" evidence="5">
    <location>
        <begin position="19"/>
        <end position="298"/>
    </location>
</feature>
<feature type="compositionally biased region" description="Low complexity" evidence="4">
    <location>
        <begin position="231"/>
        <end position="260"/>
    </location>
</feature>
<reference evidence="7" key="2">
    <citation type="submission" date="2023-05" db="EMBL/GenBank/DDBJ databases">
        <authorList>
            <consortium name="Lawrence Berkeley National Laboratory"/>
            <person name="Steindorff A."/>
            <person name="Hensen N."/>
            <person name="Bonometti L."/>
            <person name="Westerberg I."/>
            <person name="Brannstrom I.O."/>
            <person name="Guillou S."/>
            <person name="Cros-Aarteil S."/>
            <person name="Calhoun S."/>
            <person name="Haridas S."/>
            <person name="Kuo A."/>
            <person name="Mondo S."/>
            <person name="Pangilinan J."/>
            <person name="Riley R."/>
            <person name="Labutti K."/>
            <person name="Andreopoulos B."/>
            <person name="Lipzen A."/>
            <person name="Chen C."/>
            <person name="Yanf M."/>
            <person name="Daum C."/>
            <person name="Ng V."/>
            <person name="Clum A."/>
            <person name="Ohm R."/>
            <person name="Martin F."/>
            <person name="Silar P."/>
            <person name="Natvig D."/>
            <person name="Lalanne C."/>
            <person name="Gautier V."/>
            <person name="Ament-Velasquez S.L."/>
            <person name="Kruys A."/>
            <person name="Hutchinson M.I."/>
            <person name="Powell A.J."/>
            <person name="Barry K."/>
            <person name="Miller A.N."/>
            <person name="Grigoriev I.V."/>
            <person name="Debuchy R."/>
            <person name="Gladieux P."/>
            <person name="Thoren M.H."/>
            <person name="Johannesson H."/>
        </authorList>
    </citation>
    <scope>NUCLEOTIDE SEQUENCE</scope>
    <source>
        <strain evidence="7">CBS 892.96</strain>
    </source>
</reference>
<dbReference type="GO" id="GO:0004622">
    <property type="term" value="F:phosphatidylcholine lysophospholipase activity"/>
    <property type="evidence" value="ECO:0007669"/>
    <property type="project" value="TreeGrafter"/>
</dbReference>
<gene>
    <name evidence="7" type="ORF">QBC36DRAFT_357981</name>
</gene>
<evidence type="ECO:0000256" key="2">
    <source>
        <dbReference type="ARBA" id="ARBA00022525"/>
    </source>
</evidence>
<evidence type="ECO:0000256" key="3">
    <source>
        <dbReference type="ARBA" id="ARBA00022729"/>
    </source>
</evidence>
<dbReference type="PANTHER" id="PTHR30383">
    <property type="entry name" value="THIOESTERASE 1/PROTEASE 1/LYSOPHOSPHOLIPASE L1"/>
    <property type="match status" value="1"/>
</dbReference>
<dbReference type="GO" id="GO:0005975">
    <property type="term" value="P:carbohydrate metabolic process"/>
    <property type="evidence" value="ECO:0007669"/>
    <property type="project" value="InterPro"/>
</dbReference>
<evidence type="ECO:0000256" key="1">
    <source>
        <dbReference type="ARBA" id="ARBA00004613"/>
    </source>
</evidence>
<keyword evidence="2" id="KW-0964">Secreted</keyword>
<dbReference type="SMART" id="SM00236">
    <property type="entry name" value="fCBD"/>
    <property type="match status" value="1"/>
</dbReference>
<evidence type="ECO:0000259" key="6">
    <source>
        <dbReference type="PROSITE" id="PS51164"/>
    </source>
</evidence>
<accession>A0AAN6W2V7</accession>
<dbReference type="SUPFAM" id="SSF52266">
    <property type="entry name" value="SGNH hydrolase"/>
    <property type="match status" value="1"/>
</dbReference>
<dbReference type="PANTHER" id="PTHR30383:SF2">
    <property type="entry name" value="CELLULOSE-BINDING PROTEIN"/>
    <property type="match status" value="1"/>
</dbReference>
<organism evidence="7 8">
    <name type="scientific">Triangularia setosa</name>
    <dbReference type="NCBI Taxonomy" id="2587417"/>
    <lineage>
        <taxon>Eukaryota</taxon>
        <taxon>Fungi</taxon>
        <taxon>Dikarya</taxon>
        <taxon>Ascomycota</taxon>
        <taxon>Pezizomycotina</taxon>
        <taxon>Sordariomycetes</taxon>
        <taxon>Sordariomycetidae</taxon>
        <taxon>Sordariales</taxon>
        <taxon>Podosporaceae</taxon>
        <taxon>Triangularia</taxon>
    </lineage>
</organism>
<feature type="domain" description="CBM1" evidence="6">
    <location>
        <begin position="263"/>
        <end position="298"/>
    </location>
</feature>
<dbReference type="SUPFAM" id="SSF57180">
    <property type="entry name" value="Cellulose-binding domain"/>
    <property type="match status" value="1"/>
</dbReference>
<dbReference type="InterPro" id="IPR035971">
    <property type="entry name" value="CBD_sf"/>
</dbReference>
<dbReference type="InterPro" id="IPR051532">
    <property type="entry name" value="Ester_Hydrolysis_Enzymes"/>
</dbReference>
<evidence type="ECO:0000256" key="5">
    <source>
        <dbReference type="SAM" id="SignalP"/>
    </source>
</evidence>
<dbReference type="InterPro" id="IPR013830">
    <property type="entry name" value="SGNH_hydro"/>
</dbReference>
<dbReference type="PROSITE" id="PS51164">
    <property type="entry name" value="CBM1_2"/>
    <property type="match status" value="1"/>
</dbReference>
<reference evidence="7" key="1">
    <citation type="journal article" date="2023" name="Mol. Phylogenet. Evol.">
        <title>Genome-scale phylogeny and comparative genomics of the fungal order Sordariales.</title>
        <authorList>
            <person name="Hensen N."/>
            <person name="Bonometti L."/>
            <person name="Westerberg I."/>
            <person name="Brannstrom I.O."/>
            <person name="Guillou S."/>
            <person name="Cros-Aarteil S."/>
            <person name="Calhoun S."/>
            <person name="Haridas S."/>
            <person name="Kuo A."/>
            <person name="Mondo S."/>
            <person name="Pangilinan J."/>
            <person name="Riley R."/>
            <person name="LaButti K."/>
            <person name="Andreopoulos B."/>
            <person name="Lipzen A."/>
            <person name="Chen C."/>
            <person name="Yan M."/>
            <person name="Daum C."/>
            <person name="Ng V."/>
            <person name="Clum A."/>
            <person name="Steindorff A."/>
            <person name="Ohm R.A."/>
            <person name="Martin F."/>
            <person name="Silar P."/>
            <person name="Natvig D.O."/>
            <person name="Lalanne C."/>
            <person name="Gautier V."/>
            <person name="Ament-Velasquez S.L."/>
            <person name="Kruys A."/>
            <person name="Hutchinson M.I."/>
            <person name="Powell A.J."/>
            <person name="Barry K."/>
            <person name="Miller A.N."/>
            <person name="Grigoriev I.V."/>
            <person name="Debuchy R."/>
            <person name="Gladieux P."/>
            <person name="Hiltunen Thoren M."/>
            <person name="Johannesson H."/>
        </authorList>
    </citation>
    <scope>NUCLEOTIDE SEQUENCE</scope>
    <source>
        <strain evidence="7">CBS 892.96</strain>
    </source>
</reference>
<dbReference type="Pfam" id="PF13472">
    <property type="entry name" value="Lipase_GDSL_2"/>
    <property type="match status" value="1"/>
</dbReference>
<protein>
    <submittedName>
        <fullName evidence="7">Family 3 putative carbohydrate esterase</fullName>
    </submittedName>
</protein>
<comment type="subcellular location">
    <subcellularLocation>
        <location evidence="1">Secreted</location>
    </subcellularLocation>
</comment>
<dbReference type="InterPro" id="IPR036514">
    <property type="entry name" value="SGNH_hydro_sf"/>
</dbReference>
<proteinExistence type="predicted"/>
<sequence>MRFLASSIVAGLAATTCAQKVKVMLLGDSITEISCWRPLVWTQITSAGLANNVDLVGSMNNLQGKCSRPAGFDPNHEGHSGWQAYEIARNNIAGWVQSTKPDIVQFMLGTNDVNIGKRNVQSILDSYTTMLNAMRAANPRVKVIIDKLIPTSWSDATIEAVNNAIPSWVQTHTTSQSPIVIADCSRAAGFTNNMLEGDGVHPNSQGDQFLARQIGPKLIQFINDVQGGSGSPTPTGTVPTPTTTPATTLTTSTRSSPQPTGGNCAALYGQCGGQGFQGSTCCSQGTCKVSNNWYSQCL</sequence>